<organism evidence="1 2">
    <name type="scientific">Cuscuta campestris</name>
    <dbReference type="NCBI Taxonomy" id="132261"/>
    <lineage>
        <taxon>Eukaryota</taxon>
        <taxon>Viridiplantae</taxon>
        <taxon>Streptophyta</taxon>
        <taxon>Embryophyta</taxon>
        <taxon>Tracheophyta</taxon>
        <taxon>Spermatophyta</taxon>
        <taxon>Magnoliopsida</taxon>
        <taxon>eudicotyledons</taxon>
        <taxon>Gunneridae</taxon>
        <taxon>Pentapetalae</taxon>
        <taxon>asterids</taxon>
        <taxon>lamiids</taxon>
        <taxon>Solanales</taxon>
        <taxon>Convolvulaceae</taxon>
        <taxon>Cuscuteae</taxon>
        <taxon>Cuscuta</taxon>
        <taxon>Cuscuta subgen. Grammica</taxon>
        <taxon>Cuscuta sect. Cleistogrammica</taxon>
    </lineage>
</organism>
<sequence>MAAAATQADSAAGLAGAALLTVATPAVGDNFLAATMVMVHPPGSVVALDADKGTATATGVVVEGAKTADRGSDHPRTGTIPGTHRIQTLTSGSRPFRFFNMWLKHEGFNGLVSQSWEAGVVGSKQFSLCSKLKRLKPPLKSLNKQAFGHISRRAMEAKEEYGLVMKCTSYFHSIVKKNRRKNIVGFLVTEDGSKTTSKNEVANIFVDYFTTLFGTTSSVEPIELEILTAGTRVPSSAQSSLLASVTPEEVREAVFDIGNDKALGPDGYTAAFFKDQWAVVGRDIYEAVLEFFTSGKLLRQINHAMIVLIPKSSHKPTVKDFRPIACLNVLYKVITKILAKRMAPLLPDLIDPAQGAFVPGRSLVDNFLIAQHLICWNTGLRLRRTKLCSSL</sequence>
<accession>A0A484N9V3</accession>
<dbReference type="AlphaFoldDB" id="A0A484N9V3"/>
<evidence type="ECO:0000313" key="2">
    <source>
        <dbReference type="Proteomes" id="UP000595140"/>
    </source>
</evidence>
<protein>
    <submittedName>
        <fullName evidence="1">Uncharacterized protein</fullName>
    </submittedName>
</protein>
<dbReference type="SUPFAM" id="SSF56672">
    <property type="entry name" value="DNA/RNA polymerases"/>
    <property type="match status" value="1"/>
</dbReference>
<dbReference type="EMBL" id="OOIL02006504">
    <property type="protein sequence ID" value="VFQ97347.1"/>
    <property type="molecule type" value="Genomic_DNA"/>
</dbReference>
<reference evidence="1 2" key="1">
    <citation type="submission" date="2018-04" db="EMBL/GenBank/DDBJ databases">
        <authorList>
            <person name="Vogel A."/>
        </authorList>
    </citation>
    <scope>NUCLEOTIDE SEQUENCE [LARGE SCALE GENOMIC DNA]</scope>
</reference>
<proteinExistence type="predicted"/>
<gene>
    <name evidence="1" type="ORF">CCAM_LOCUS39123</name>
</gene>
<dbReference type="InterPro" id="IPR043502">
    <property type="entry name" value="DNA/RNA_pol_sf"/>
</dbReference>
<name>A0A484N9V3_9ASTE</name>
<dbReference type="PANTHER" id="PTHR46890:SF48">
    <property type="entry name" value="RNA-DIRECTED DNA POLYMERASE"/>
    <property type="match status" value="1"/>
</dbReference>
<dbReference type="OrthoDB" id="407509at2759"/>
<dbReference type="Proteomes" id="UP000595140">
    <property type="component" value="Unassembled WGS sequence"/>
</dbReference>
<evidence type="ECO:0000313" key="1">
    <source>
        <dbReference type="EMBL" id="VFQ97347.1"/>
    </source>
</evidence>
<dbReference type="InterPro" id="IPR052343">
    <property type="entry name" value="Retrotransposon-Effector_Assoc"/>
</dbReference>
<dbReference type="PANTHER" id="PTHR46890">
    <property type="entry name" value="NON-LTR RETROLELEMENT REVERSE TRANSCRIPTASE-LIKE PROTEIN-RELATED"/>
    <property type="match status" value="1"/>
</dbReference>
<keyword evidence="2" id="KW-1185">Reference proteome</keyword>